<evidence type="ECO:0000313" key="5">
    <source>
        <dbReference type="Proteomes" id="UP001054902"/>
    </source>
</evidence>
<dbReference type="Pfam" id="PF14145">
    <property type="entry name" value="YrhK"/>
    <property type="match status" value="2"/>
</dbReference>
<feature type="transmembrane region" description="Helical" evidence="2">
    <location>
        <begin position="129"/>
        <end position="150"/>
    </location>
</feature>
<feature type="transmembrane region" description="Helical" evidence="2">
    <location>
        <begin position="219"/>
        <end position="242"/>
    </location>
</feature>
<feature type="compositionally biased region" description="Basic residues" evidence="1">
    <location>
        <begin position="271"/>
        <end position="281"/>
    </location>
</feature>
<sequence length="364" mass="40653">MVKIRCELSLPDCRRCCRSCKSANENAKETIVPLLEELESNVGDVHKSFEWKLVKHISYLFAGILFMIGSIFFYPSMHKLSKQSMAIGAKLFICGCLLLLLGSLQDAWDTRKLKNKRTNQSAVVSETRVFMSIINVIASIVFLVGAFYFLPKICSKHDHLGGDAFMFGCYFLCFPALYNIFLLREKIIQSICTIIGAVFFIIASATYLEEYIEGKEGNIAHAVHYFLVGSIFFTIAPIIAIIRWMKKLFSSKEEDDSFDLEASTVESNASTRRKTKTSKKNKNTDGNSLSVKPKVFRKSYEKSRPLEKTYPAKSESSEASTTSALFKKSLLDSDDTSSNSFLGLGSITASTEGGSNDTTETFLP</sequence>
<feature type="region of interest" description="Disordered" evidence="1">
    <location>
        <begin position="269"/>
        <end position="290"/>
    </location>
</feature>
<feature type="region of interest" description="Disordered" evidence="1">
    <location>
        <begin position="332"/>
        <end position="364"/>
    </location>
</feature>
<feature type="transmembrane region" description="Helical" evidence="2">
    <location>
        <begin position="87"/>
        <end position="108"/>
    </location>
</feature>
<dbReference type="AlphaFoldDB" id="A0AAD3D6F0"/>
<name>A0AAD3D6F0_9STRA</name>
<keyword evidence="5" id="KW-1185">Reference proteome</keyword>
<comment type="caution">
    <text evidence="4">The sequence shown here is derived from an EMBL/GenBank/DDBJ whole genome shotgun (WGS) entry which is preliminary data.</text>
</comment>
<keyword evidence="2" id="KW-0472">Membrane</keyword>
<evidence type="ECO:0000256" key="1">
    <source>
        <dbReference type="SAM" id="MobiDB-lite"/>
    </source>
</evidence>
<organism evidence="4 5">
    <name type="scientific">Chaetoceros tenuissimus</name>
    <dbReference type="NCBI Taxonomy" id="426638"/>
    <lineage>
        <taxon>Eukaryota</taxon>
        <taxon>Sar</taxon>
        <taxon>Stramenopiles</taxon>
        <taxon>Ochrophyta</taxon>
        <taxon>Bacillariophyta</taxon>
        <taxon>Coscinodiscophyceae</taxon>
        <taxon>Chaetocerotophycidae</taxon>
        <taxon>Chaetocerotales</taxon>
        <taxon>Chaetocerotaceae</taxon>
        <taxon>Chaetoceros</taxon>
    </lineage>
</organism>
<protein>
    <recommendedName>
        <fullName evidence="3">YrhK domain-containing protein</fullName>
    </recommendedName>
</protein>
<keyword evidence="2" id="KW-1133">Transmembrane helix</keyword>
<dbReference type="Proteomes" id="UP001054902">
    <property type="component" value="Unassembled WGS sequence"/>
</dbReference>
<evidence type="ECO:0000259" key="3">
    <source>
        <dbReference type="Pfam" id="PF14145"/>
    </source>
</evidence>
<proteinExistence type="predicted"/>
<accession>A0AAD3D6F0</accession>
<evidence type="ECO:0000313" key="4">
    <source>
        <dbReference type="EMBL" id="GFH58736.1"/>
    </source>
</evidence>
<feature type="transmembrane region" description="Helical" evidence="2">
    <location>
        <begin position="188"/>
        <end position="207"/>
    </location>
</feature>
<evidence type="ECO:0000256" key="2">
    <source>
        <dbReference type="SAM" id="Phobius"/>
    </source>
</evidence>
<feature type="domain" description="YrhK" evidence="3">
    <location>
        <begin position="51"/>
        <end position="104"/>
    </location>
</feature>
<feature type="domain" description="YrhK" evidence="3">
    <location>
        <begin position="186"/>
        <end position="243"/>
    </location>
</feature>
<feature type="transmembrane region" description="Helical" evidence="2">
    <location>
        <begin position="162"/>
        <end position="181"/>
    </location>
</feature>
<dbReference type="InterPro" id="IPR025424">
    <property type="entry name" value="YrhK_domain"/>
</dbReference>
<reference evidence="4 5" key="1">
    <citation type="journal article" date="2021" name="Sci. Rep.">
        <title>The genome of the diatom Chaetoceros tenuissimus carries an ancient integrated fragment of an extant virus.</title>
        <authorList>
            <person name="Hongo Y."/>
            <person name="Kimura K."/>
            <person name="Takaki Y."/>
            <person name="Yoshida Y."/>
            <person name="Baba S."/>
            <person name="Kobayashi G."/>
            <person name="Nagasaki K."/>
            <person name="Hano T."/>
            <person name="Tomaru Y."/>
        </authorList>
    </citation>
    <scope>NUCLEOTIDE SEQUENCE [LARGE SCALE GENOMIC DNA]</scope>
    <source>
        <strain evidence="4 5">NIES-3715</strain>
    </source>
</reference>
<dbReference type="EMBL" id="BLLK01000062">
    <property type="protein sequence ID" value="GFH58736.1"/>
    <property type="molecule type" value="Genomic_DNA"/>
</dbReference>
<feature type="transmembrane region" description="Helical" evidence="2">
    <location>
        <begin position="57"/>
        <end position="75"/>
    </location>
</feature>
<gene>
    <name evidence="4" type="ORF">CTEN210_15212</name>
</gene>
<feature type="compositionally biased region" description="Polar residues" evidence="1">
    <location>
        <begin position="347"/>
        <end position="364"/>
    </location>
</feature>
<keyword evidence="2" id="KW-0812">Transmembrane</keyword>